<accession>A0A6A6UCB5</accession>
<dbReference type="GO" id="GO:0008081">
    <property type="term" value="F:phosphoric diester hydrolase activity"/>
    <property type="evidence" value="ECO:0007669"/>
    <property type="project" value="InterPro"/>
</dbReference>
<keyword evidence="2" id="KW-1185">Reference proteome</keyword>
<sequence length="491" mass="53856">MPTSKGIQCYSYICAPGCQVEFSIPGHTITKTNQKEYASDHLELDKKDLKGIFNFSGIFRFRVTQNGQELANKWVQINVLTGNLETGNMKAMEDQIAIVTKDIVITYTFYDAGNGEVGLPKWVQCMVSVSPNYSQWMTTVAAPGSSLASRPFVNFCLPSSHDIGMNSMQNSEVLLQNASTIFLSVLKMNFGVFSDISNDIVDKVLLGMAPNIIRGLAITQKDSLTNILQAGTRYFEFRPAHLYDVVRAANVMPDVLYFQHGPIPGMPYAQFLADCVSFLIKNPGEIVVFQIRWDGVPAQCARPDANELAKYLNDALAPSNGSLKAGSLDDMLNSTIDSLRSQNKRLIVLENVASYSTYDDTGNATLSGDSIIAEFTKLSPDNTRGHAFTNLQCQATATKIKNVVAYSSLTANVSNSCLLATKSICDNKTMPWVRDNALKSVDPAQLIVIMDDFVDGGMADLARDLSIKRLNGYVEVLLLDVYTAHLTACFS</sequence>
<dbReference type="PANTHER" id="PTHR13593">
    <property type="match status" value="1"/>
</dbReference>
<dbReference type="PANTHER" id="PTHR13593:SF146">
    <property type="entry name" value="PLC-LIKE PHOSPHODIESTERASE"/>
    <property type="match status" value="1"/>
</dbReference>
<dbReference type="Proteomes" id="UP000799302">
    <property type="component" value="Unassembled WGS sequence"/>
</dbReference>
<dbReference type="OrthoDB" id="1046782at2759"/>
<dbReference type="InterPro" id="IPR051057">
    <property type="entry name" value="PI-PLC_domain"/>
</dbReference>
<reference evidence="1" key="1">
    <citation type="journal article" date="2020" name="Stud. Mycol.">
        <title>101 Dothideomycetes genomes: a test case for predicting lifestyles and emergence of pathogens.</title>
        <authorList>
            <person name="Haridas S."/>
            <person name="Albert R."/>
            <person name="Binder M."/>
            <person name="Bloem J."/>
            <person name="Labutti K."/>
            <person name="Salamov A."/>
            <person name="Andreopoulos B."/>
            <person name="Baker S."/>
            <person name="Barry K."/>
            <person name="Bills G."/>
            <person name="Bluhm B."/>
            <person name="Cannon C."/>
            <person name="Castanera R."/>
            <person name="Culley D."/>
            <person name="Daum C."/>
            <person name="Ezra D."/>
            <person name="Gonzalez J."/>
            <person name="Henrissat B."/>
            <person name="Kuo A."/>
            <person name="Liang C."/>
            <person name="Lipzen A."/>
            <person name="Lutzoni F."/>
            <person name="Magnuson J."/>
            <person name="Mondo S."/>
            <person name="Nolan M."/>
            <person name="Ohm R."/>
            <person name="Pangilinan J."/>
            <person name="Park H.-J."/>
            <person name="Ramirez L."/>
            <person name="Alfaro M."/>
            <person name="Sun H."/>
            <person name="Tritt A."/>
            <person name="Yoshinaga Y."/>
            <person name="Zwiers L.-H."/>
            <person name="Turgeon B."/>
            <person name="Goodwin S."/>
            <person name="Spatafora J."/>
            <person name="Crous P."/>
            <person name="Grigoriev I."/>
        </authorList>
    </citation>
    <scope>NUCLEOTIDE SEQUENCE</scope>
    <source>
        <strain evidence="1">CBS 115976</strain>
    </source>
</reference>
<dbReference type="GO" id="GO:0006629">
    <property type="term" value="P:lipid metabolic process"/>
    <property type="evidence" value="ECO:0007669"/>
    <property type="project" value="InterPro"/>
</dbReference>
<organism evidence="1 2">
    <name type="scientific">Microthyrium microscopicum</name>
    <dbReference type="NCBI Taxonomy" id="703497"/>
    <lineage>
        <taxon>Eukaryota</taxon>
        <taxon>Fungi</taxon>
        <taxon>Dikarya</taxon>
        <taxon>Ascomycota</taxon>
        <taxon>Pezizomycotina</taxon>
        <taxon>Dothideomycetes</taxon>
        <taxon>Dothideomycetes incertae sedis</taxon>
        <taxon>Microthyriales</taxon>
        <taxon>Microthyriaceae</taxon>
        <taxon>Microthyrium</taxon>
    </lineage>
</organism>
<dbReference type="InterPro" id="IPR017946">
    <property type="entry name" value="PLC-like_Pdiesterase_TIM-brl"/>
</dbReference>
<dbReference type="AlphaFoldDB" id="A0A6A6UCB5"/>
<gene>
    <name evidence="1" type="ORF">BT63DRAFT_374244</name>
</gene>
<dbReference type="EMBL" id="MU004236">
    <property type="protein sequence ID" value="KAF2668748.1"/>
    <property type="molecule type" value="Genomic_DNA"/>
</dbReference>
<evidence type="ECO:0000313" key="1">
    <source>
        <dbReference type="EMBL" id="KAF2668748.1"/>
    </source>
</evidence>
<evidence type="ECO:0000313" key="2">
    <source>
        <dbReference type="Proteomes" id="UP000799302"/>
    </source>
</evidence>
<proteinExistence type="predicted"/>
<name>A0A6A6UCB5_9PEZI</name>
<dbReference type="Gene3D" id="3.20.20.190">
    <property type="entry name" value="Phosphatidylinositol (PI) phosphodiesterase"/>
    <property type="match status" value="1"/>
</dbReference>
<dbReference type="SUPFAM" id="SSF51695">
    <property type="entry name" value="PLC-like phosphodiesterases"/>
    <property type="match status" value="1"/>
</dbReference>
<protein>
    <submittedName>
        <fullName evidence="1">PLC-like phosphodiesterase</fullName>
    </submittedName>
</protein>